<dbReference type="PANTHER" id="PTHR43690">
    <property type="entry name" value="NARDILYSIN"/>
    <property type="match status" value="1"/>
</dbReference>
<dbReference type="EMBL" id="JACHHU010000001">
    <property type="protein sequence ID" value="MBB6541854.1"/>
    <property type="molecule type" value="Genomic_DNA"/>
</dbReference>
<dbReference type="FunFam" id="3.30.830.10:FF:000012">
    <property type="entry name" value="Protease 3"/>
    <property type="match status" value="1"/>
</dbReference>
<dbReference type="InterPro" id="IPR007863">
    <property type="entry name" value="Peptidase_M16_C"/>
</dbReference>
<dbReference type="PROSITE" id="PS00143">
    <property type="entry name" value="INSULINASE"/>
    <property type="match status" value="1"/>
</dbReference>
<dbReference type="GO" id="GO:0005737">
    <property type="term" value="C:cytoplasm"/>
    <property type="evidence" value="ECO:0007669"/>
    <property type="project" value="UniProtKB-ARBA"/>
</dbReference>
<evidence type="ECO:0000256" key="2">
    <source>
        <dbReference type="ARBA" id="ARBA00002184"/>
    </source>
</evidence>
<keyword evidence="6" id="KW-0645">Protease</keyword>
<comment type="function">
    <text evidence="2">Endopeptidase that degrades small peptides of less than 7 kDa, such as glucagon and insulin.</text>
</comment>
<evidence type="ECO:0000256" key="8">
    <source>
        <dbReference type="ARBA" id="ARBA00022801"/>
    </source>
</evidence>
<dbReference type="SUPFAM" id="SSF63411">
    <property type="entry name" value="LuxS/MPP-like metallohydrolase"/>
    <property type="match status" value="4"/>
</dbReference>
<keyword evidence="8" id="KW-0378">Hydrolase</keyword>
<evidence type="ECO:0000256" key="10">
    <source>
        <dbReference type="ARBA" id="ARBA00023049"/>
    </source>
</evidence>
<dbReference type="EC" id="3.4.24.55" evidence="4"/>
<dbReference type="PANTHER" id="PTHR43690:SF18">
    <property type="entry name" value="INSULIN-DEGRADING ENZYME-RELATED"/>
    <property type="match status" value="1"/>
</dbReference>
<feature type="domain" description="Coenzyme PQQ synthesis protein F-like C-terminal lobe" evidence="18">
    <location>
        <begin position="746"/>
        <end position="845"/>
    </location>
</feature>
<keyword evidence="10" id="KW-0482">Metalloprotease</keyword>
<gene>
    <name evidence="19" type="ORF">HNQ55_000328</name>
</gene>
<evidence type="ECO:0000259" key="18">
    <source>
        <dbReference type="Pfam" id="PF22456"/>
    </source>
</evidence>
<dbReference type="InterPro" id="IPR001431">
    <property type="entry name" value="Pept_M16_Zn_BS"/>
</dbReference>
<evidence type="ECO:0000259" key="17">
    <source>
        <dbReference type="Pfam" id="PF16187"/>
    </source>
</evidence>
<dbReference type="InterPro" id="IPR011765">
    <property type="entry name" value="Pept_M16_N"/>
</dbReference>
<sequence length="926" mass="106610">MKISPNDHKQYQSLTLANGLRVLLVHNTESAKSAAALAVNVGHFNDPIDRQGLAHFLEHMLFLGTEKYPDGSEYQQFISQYGGCNNAWTATEHTCFFFDIHHQHFEIAIERFGQFFTAPLLSQEFVQKERKNIDAEFKLKLKDEIRRLYDVHKETVNPKHPFAKFSVGNSETLADRENSQLHDEVKAFFEKYYLANAMTLVLEGPQELEQLKTLAITNFSQITAGKIKQPEIMHPLYLAEHLQKIIKVQPVKKDQQLIISFAMPEIHQFYRNKPEATLIYLLGHEGKGSILSLLKEQNLAFALTAGSGIHGSNFKDFNINIRLTEHGQANINLIVSAIFQYLILINPEEIPEYYYQEKKSLAEISFQYHEKSKPIDSVCQLAISMQHYNNQDILYGDYAMDGLDRNGLSYLQSFLKPTNMRLILIGEYRNLDCMSQWYQVPYSVASIESDLIDQWENVTPNDNLYLPTKNPYIVYQPKVLKNEQSNMLLPELISQESGLSLWFKQDVTFKVPKGYIYINIDNPKVLESIENIAMTRLFADLFSDDIVEQFYNAELAGINYSFFSNQGGLTVQLSGLSEKQPTLLKHILARLQAFKCTKQQFELFKLQLLSHWDNGNKNKSISQLFAILSSLLQPSNPSSKLLAKALSDISFERFTTFYQTLFDQVAFEIFMHGNWHKKHALALKETIIKTFTHKFNDINKVKVPVLDITKQKHLQLPLTLPEHDNACVIYFPMPNKSLEITAKTMLISQLLAPDFFQEMRTEKQFGYLVGVSFVPINKYPGLAFYIQSPNIVAEQLQSAIQNFINRSIQVINDFSEDNWQHLVRGLATQLQERDTSLRIKSQRFWASICNEDYTFTRKSQLIQTLLGVTRNDLKNYIITHISLLENTPDYLSLLCNKAPLDINNDKSTDLLHEKLIEITTNCSTKY</sequence>
<dbReference type="Gene3D" id="3.30.830.10">
    <property type="entry name" value="Metalloenzyme, LuxS/M16 peptidase-like"/>
    <property type="match status" value="4"/>
</dbReference>
<evidence type="ECO:0000256" key="5">
    <source>
        <dbReference type="ARBA" id="ARBA00017565"/>
    </source>
</evidence>
<evidence type="ECO:0000256" key="13">
    <source>
        <dbReference type="ARBA" id="ARBA00033450"/>
    </source>
</evidence>
<dbReference type="InterPro" id="IPR011249">
    <property type="entry name" value="Metalloenz_LuxS/M16"/>
</dbReference>
<name>A0A7X0NEA2_9GAMM</name>
<evidence type="ECO:0000256" key="7">
    <source>
        <dbReference type="ARBA" id="ARBA00022723"/>
    </source>
</evidence>
<evidence type="ECO:0000256" key="6">
    <source>
        <dbReference type="ARBA" id="ARBA00022670"/>
    </source>
</evidence>
<evidence type="ECO:0000256" key="12">
    <source>
        <dbReference type="ARBA" id="ARBA00031184"/>
    </source>
</evidence>
<dbReference type="RefSeq" id="WP_184421593.1">
    <property type="nucleotide sequence ID" value="NZ_AP027362.1"/>
</dbReference>
<feature type="domain" description="Peptidase M16 C-terminal" evidence="16">
    <location>
        <begin position="183"/>
        <end position="359"/>
    </location>
</feature>
<feature type="domain" description="Peptidase M16 middle/third" evidence="17">
    <location>
        <begin position="366"/>
        <end position="641"/>
    </location>
</feature>
<evidence type="ECO:0000259" key="15">
    <source>
        <dbReference type="Pfam" id="PF00675"/>
    </source>
</evidence>
<dbReference type="Pfam" id="PF22456">
    <property type="entry name" value="PqqF-like_C_4"/>
    <property type="match status" value="1"/>
</dbReference>
<comment type="caution">
    <text evidence="19">The sequence shown here is derived from an EMBL/GenBank/DDBJ whole genome shotgun (WGS) entry which is preliminary data.</text>
</comment>
<evidence type="ECO:0000256" key="14">
    <source>
        <dbReference type="RuleBase" id="RU004447"/>
    </source>
</evidence>
<feature type="domain" description="Peptidase M16 N-terminal" evidence="15">
    <location>
        <begin position="21"/>
        <end position="138"/>
    </location>
</feature>
<reference evidence="19 20" key="1">
    <citation type="submission" date="2020-08" db="EMBL/GenBank/DDBJ databases">
        <title>Genomic Encyclopedia of Type Strains, Phase IV (KMG-IV): sequencing the most valuable type-strain genomes for metagenomic binning, comparative biology and taxonomic classification.</title>
        <authorList>
            <person name="Goeker M."/>
        </authorList>
    </citation>
    <scope>NUCLEOTIDE SEQUENCE [LARGE SCALE GENOMIC DNA]</scope>
    <source>
        <strain evidence="19 20">DSM 26287</strain>
    </source>
</reference>
<evidence type="ECO:0000259" key="16">
    <source>
        <dbReference type="Pfam" id="PF05193"/>
    </source>
</evidence>
<evidence type="ECO:0000313" key="20">
    <source>
        <dbReference type="Proteomes" id="UP000537141"/>
    </source>
</evidence>
<keyword evidence="9" id="KW-0862">Zinc</keyword>
<comment type="similarity">
    <text evidence="3 14">Belongs to the peptidase M16 family.</text>
</comment>
<dbReference type="InterPro" id="IPR050626">
    <property type="entry name" value="Peptidase_M16"/>
</dbReference>
<dbReference type="Proteomes" id="UP000537141">
    <property type="component" value="Unassembled WGS sequence"/>
</dbReference>
<dbReference type="GO" id="GO:0004222">
    <property type="term" value="F:metalloendopeptidase activity"/>
    <property type="evidence" value="ECO:0007669"/>
    <property type="project" value="UniProtKB-EC"/>
</dbReference>
<evidence type="ECO:0000256" key="11">
    <source>
        <dbReference type="ARBA" id="ARBA00029597"/>
    </source>
</evidence>
<keyword evidence="20" id="KW-1185">Reference proteome</keyword>
<dbReference type="Pfam" id="PF00675">
    <property type="entry name" value="Peptidase_M16"/>
    <property type="match status" value="1"/>
</dbReference>
<dbReference type="GO" id="GO:0006508">
    <property type="term" value="P:proteolysis"/>
    <property type="evidence" value="ECO:0007669"/>
    <property type="project" value="UniProtKB-KW"/>
</dbReference>
<dbReference type="GO" id="GO:0046872">
    <property type="term" value="F:metal ion binding"/>
    <property type="evidence" value="ECO:0007669"/>
    <property type="project" value="UniProtKB-KW"/>
</dbReference>
<protein>
    <recommendedName>
        <fullName evidence="5">Protease 3</fullName>
        <ecNumber evidence="4">3.4.24.55</ecNumber>
    </recommendedName>
    <alternativeName>
        <fullName evidence="13">Pitrilysin</fullName>
    </alternativeName>
    <alternativeName>
        <fullName evidence="12">Protease III</fullName>
    </alternativeName>
    <alternativeName>
        <fullName evidence="11">Protease pi</fullName>
    </alternativeName>
</protein>
<keyword evidence="7" id="KW-0479">Metal-binding</keyword>
<evidence type="ECO:0000256" key="4">
    <source>
        <dbReference type="ARBA" id="ARBA00012449"/>
    </source>
</evidence>
<proteinExistence type="inferred from homology"/>
<organism evidence="19 20">
    <name type="scientific">Thalassotalea piscium</name>
    <dbReference type="NCBI Taxonomy" id="1230533"/>
    <lineage>
        <taxon>Bacteria</taxon>
        <taxon>Pseudomonadati</taxon>
        <taxon>Pseudomonadota</taxon>
        <taxon>Gammaproteobacteria</taxon>
        <taxon>Alteromonadales</taxon>
        <taxon>Colwelliaceae</taxon>
        <taxon>Thalassotalea</taxon>
    </lineage>
</organism>
<evidence type="ECO:0000256" key="3">
    <source>
        <dbReference type="ARBA" id="ARBA00007261"/>
    </source>
</evidence>
<dbReference type="AlphaFoldDB" id="A0A7X0NEA2"/>
<dbReference type="Pfam" id="PF16187">
    <property type="entry name" value="Peptidase_M16_M"/>
    <property type="match status" value="1"/>
</dbReference>
<dbReference type="InterPro" id="IPR032632">
    <property type="entry name" value="Peptidase_M16_M"/>
</dbReference>
<accession>A0A7X0NEA2</accession>
<dbReference type="Pfam" id="PF05193">
    <property type="entry name" value="Peptidase_M16_C"/>
    <property type="match status" value="1"/>
</dbReference>
<evidence type="ECO:0000256" key="1">
    <source>
        <dbReference type="ARBA" id="ARBA00001947"/>
    </source>
</evidence>
<evidence type="ECO:0000313" key="19">
    <source>
        <dbReference type="EMBL" id="MBB6541854.1"/>
    </source>
</evidence>
<dbReference type="InterPro" id="IPR054734">
    <property type="entry name" value="PqqF-like_C_4"/>
</dbReference>
<dbReference type="FunFam" id="3.30.830.10:FF:000005">
    <property type="entry name" value="nardilysin isoform X1"/>
    <property type="match status" value="1"/>
</dbReference>
<comment type="cofactor">
    <cofactor evidence="1">
        <name>Zn(2+)</name>
        <dbReference type="ChEBI" id="CHEBI:29105"/>
    </cofactor>
</comment>
<evidence type="ECO:0000256" key="9">
    <source>
        <dbReference type="ARBA" id="ARBA00022833"/>
    </source>
</evidence>